<dbReference type="InterPro" id="IPR012340">
    <property type="entry name" value="NA-bd_OB-fold"/>
</dbReference>
<accession>A0A0X3NIZ1</accession>
<dbReference type="PROSITE" id="PS50862">
    <property type="entry name" value="AA_TRNA_LIGASE_II"/>
    <property type="match status" value="1"/>
</dbReference>
<dbReference type="CDD" id="cd04317">
    <property type="entry name" value="EcAspRS_like_N"/>
    <property type="match status" value="1"/>
</dbReference>
<dbReference type="InterPro" id="IPR045864">
    <property type="entry name" value="aa-tRNA-synth_II/BPL/LPL"/>
</dbReference>
<sequence length="611" mass="69779">MFLSVFRRHASRTLRICSSARSILSTYTTENNLRNLKTSQRTHTCGELRKRDVGKFVTLCGWLYSTRLSCAFLLIKDAYGITQVLVDKSFRKRVPPSDSVIKVEGNVRLRPEKDINPAMPTGFIEVQANNIEVLGPVLADIPFFMKDITPINEHLGLKYRYLHLRRPEFQRNLRFRSTFLLMLRKYLCEKEGFVDLETPCLFRRTPGGAKEFIVPSQIRGQFYSLPQSPQQFKQLLMVGGFDRYMQIARCFRDELARPDRQPEFTQLDIEASFVEKEDIYRIIESTLSYAWSALQEFQLEYSPLSIPFQRMSYDEAMHRFGTDKPDTRFELELWDIEGSAICPHMVCLTVPSLYVDELTESFTQRLRQEIKEKTGQEVSMLLRKELASKSMQLQDSLAHVNDDELVLFVEGNSTVKRKTVGAARTIIGRYLQSRGLPIYKPGFSFLWVENFPLFSRNAEGNLESEHHPFTAPIDSEVELLYSSPENVHGQHYDLVCNGQEVGGGSLRIHNPDLQRYILSDILKEDAGQLRHLLEALSSGAPPHGGIALGLDRLIAIFTKSGSVRDVIAFPKTSGGRDLLSESPNHISKEELQRYFISISKGAEDDESSGNH</sequence>
<dbReference type="SUPFAM" id="SSF55681">
    <property type="entry name" value="Class II aaRS and biotin synthetases"/>
    <property type="match status" value="1"/>
</dbReference>
<keyword evidence="2 8" id="KW-0436">Ligase</keyword>
<dbReference type="Gene3D" id="3.30.1360.30">
    <property type="entry name" value="GAD-like domain"/>
    <property type="match status" value="2"/>
</dbReference>
<feature type="domain" description="Aminoacyl-transfer RNA synthetases class-II family profile" evidence="7">
    <location>
        <begin position="173"/>
        <end position="570"/>
    </location>
</feature>
<dbReference type="SUPFAM" id="SSF50249">
    <property type="entry name" value="Nucleic acid-binding proteins"/>
    <property type="match status" value="1"/>
</dbReference>
<dbReference type="Gene3D" id="3.30.930.10">
    <property type="entry name" value="Bira Bifunctional Protein, Domain 2"/>
    <property type="match status" value="2"/>
</dbReference>
<dbReference type="GO" id="GO:0006422">
    <property type="term" value="P:aspartyl-tRNA aminoacylation"/>
    <property type="evidence" value="ECO:0007669"/>
    <property type="project" value="TreeGrafter"/>
</dbReference>
<keyword evidence="5" id="KW-0648">Protein biosynthesis</keyword>
<evidence type="ECO:0000313" key="8">
    <source>
        <dbReference type="EMBL" id="JAP39934.1"/>
    </source>
</evidence>
<evidence type="ECO:0000259" key="7">
    <source>
        <dbReference type="PROSITE" id="PS50862"/>
    </source>
</evidence>
<dbReference type="InterPro" id="IPR004524">
    <property type="entry name" value="Asp-tRNA-ligase_1"/>
</dbReference>
<dbReference type="InterPro" id="IPR004115">
    <property type="entry name" value="GAD-like_sf"/>
</dbReference>
<gene>
    <name evidence="8" type="primary">SYDM</name>
    <name evidence="8" type="ORF">TR146038</name>
</gene>
<dbReference type="EMBL" id="GEEE01023291">
    <property type="protein sequence ID" value="JAP39934.1"/>
    <property type="molecule type" value="Transcribed_RNA"/>
</dbReference>
<evidence type="ECO:0000256" key="5">
    <source>
        <dbReference type="ARBA" id="ARBA00022917"/>
    </source>
</evidence>
<dbReference type="InterPro" id="IPR006195">
    <property type="entry name" value="aa-tRNA-synth_II"/>
</dbReference>
<dbReference type="PRINTS" id="PR01042">
    <property type="entry name" value="TRNASYNTHASP"/>
</dbReference>
<dbReference type="AlphaFoldDB" id="A0A0X3NIZ1"/>
<dbReference type="InterPro" id="IPR002312">
    <property type="entry name" value="Asp/Asn-tRNA-synth_IIb"/>
</dbReference>
<evidence type="ECO:0000256" key="6">
    <source>
        <dbReference type="ARBA" id="ARBA00023146"/>
    </source>
</evidence>
<dbReference type="PANTHER" id="PTHR22594:SF5">
    <property type="entry name" value="ASPARTATE--TRNA LIGASE, MITOCHONDRIAL"/>
    <property type="match status" value="1"/>
</dbReference>
<keyword evidence="3" id="KW-0547">Nucleotide-binding</keyword>
<evidence type="ECO:0000256" key="2">
    <source>
        <dbReference type="ARBA" id="ARBA00022598"/>
    </source>
</evidence>
<dbReference type="GO" id="GO:0005739">
    <property type="term" value="C:mitochondrion"/>
    <property type="evidence" value="ECO:0007669"/>
    <property type="project" value="TreeGrafter"/>
</dbReference>
<evidence type="ECO:0000256" key="1">
    <source>
        <dbReference type="ARBA" id="ARBA00006303"/>
    </source>
</evidence>
<dbReference type="HAMAP" id="MF_00044">
    <property type="entry name" value="Asp_tRNA_synth_type1"/>
    <property type="match status" value="1"/>
</dbReference>
<proteinExistence type="inferred from homology"/>
<organism evidence="8">
    <name type="scientific">Schistocephalus solidus</name>
    <name type="common">Tapeworm</name>
    <dbReference type="NCBI Taxonomy" id="70667"/>
    <lineage>
        <taxon>Eukaryota</taxon>
        <taxon>Metazoa</taxon>
        <taxon>Spiralia</taxon>
        <taxon>Lophotrochozoa</taxon>
        <taxon>Platyhelminthes</taxon>
        <taxon>Cestoda</taxon>
        <taxon>Eucestoda</taxon>
        <taxon>Diphyllobothriidea</taxon>
        <taxon>Diphyllobothriidae</taxon>
        <taxon>Schistocephalus</taxon>
    </lineage>
</organism>
<evidence type="ECO:0000256" key="4">
    <source>
        <dbReference type="ARBA" id="ARBA00022840"/>
    </source>
</evidence>
<dbReference type="InterPro" id="IPR004365">
    <property type="entry name" value="NA-bd_OB_tRNA"/>
</dbReference>
<dbReference type="Gene3D" id="2.40.50.140">
    <property type="entry name" value="Nucleic acid-binding proteins"/>
    <property type="match status" value="1"/>
</dbReference>
<dbReference type="InterPro" id="IPR047089">
    <property type="entry name" value="Asp-tRNA-ligase_1_N"/>
</dbReference>
<dbReference type="NCBIfam" id="NF001750">
    <property type="entry name" value="PRK00476.1"/>
    <property type="match status" value="1"/>
</dbReference>
<evidence type="ECO:0000256" key="3">
    <source>
        <dbReference type="ARBA" id="ARBA00022741"/>
    </source>
</evidence>
<reference evidence="8" key="1">
    <citation type="submission" date="2016-01" db="EMBL/GenBank/DDBJ databases">
        <title>Reference transcriptome for the parasite Schistocephalus solidus: insights into the molecular evolution of parasitism.</title>
        <authorList>
            <person name="Hebert F.O."/>
            <person name="Grambauer S."/>
            <person name="Barber I."/>
            <person name="Landry C.R."/>
            <person name="Aubin-Horth N."/>
        </authorList>
    </citation>
    <scope>NUCLEOTIDE SEQUENCE</scope>
</reference>
<dbReference type="Pfam" id="PF00152">
    <property type="entry name" value="tRNA-synt_2"/>
    <property type="match status" value="1"/>
</dbReference>
<keyword evidence="6" id="KW-0030">Aminoacyl-tRNA synthetase</keyword>
<dbReference type="PANTHER" id="PTHR22594">
    <property type="entry name" value="ASPARTYL/LYSYL-TRNA SYNTHETASE"/>
    <property type="match status" value="1"/>
</dbReference>
<dbReference type="GO" id="GO:0005524">
    <property type="term" value="F:ATP binding"/>
    <property type="evidence" value="ECO:0007669"/>
    <property type="project" value="UniProtKB-KW"/>
</dbReference>
<dbReference type="GO" id="GO:0004815">
    <property type="term" value="F:aspartate-tRNA ligase activity"/>
    <property type="evidence" value="ECO:0007669"/>
    <property type="project" value="TreeGrafter"/>
</dbReference>
<name>A0A0X3NIZ1_SCHSO</name>
<keyword evidence="4" id="KW-0067">ATP-binding</keyword>
<dbReference type="Pfam" id="PF01336">
    <property type="entry name" value="tRNA_anti-codon"/>
    <property type="match status" value="1"/>
</dbReference>
<protein>
    <submittedName>
        <fullName evidence="8">Aspartate--tRNA ligase</fullName>
    </submittedName>
</protein>
<comment type="similarity">
    <text evidence="1">Belongs to the class-II aminoacyl-tRNA synthetase family. Type 1 subfamily.</text>
</comment>
<dbReference type="InterPro" id="IPR004364">
    <property type="entry name" value="Aa-tRNA-synt_II"/>
</dbReference>